<comment type="caution">
    <text evidence="1">The sequence shown here is derived from an EMBL/GenBank/DDBJ whole genome shotgun (WGS) entry which is preliminary data.</text>
</comment>
<dbReference type="PANTHER" id="PTHR48100:SF1">
    <property type="entry name" value="HISTIDINE PHOSPHATASE FAMILY PROTEIN-RELATED"/>
    <property type="match status" value="1"/>
</dbReference>
<dbReference type="OrthoDB" id="496981at2759"/>
<dbReference type="CDD" id="cd07067">
    <property type="entry name" value="HP_PGM_like"/>
    <property type="match status" value="1"/>
</dbReference>
<dbReference type="EMBL" id="SWFT01000159">
    <property type="protein sequence ID" value="KAA8897155.1"/>
    <property type="molecule type" value="Genomic_DNA"/>
</dbReference>
<dbReference type="RefSeq" id="XP_034009812.1">
    <property type="nucleotide sequence ID" value="XM_034158364.1"/>
</dbReference>
<dbReference type="GO" id="GO:0016791">
    <property type="term" value="F:phosphatase activity"/>
    <property type="evidence" value="ECO:0007669"/>
    <property type="project" value="TreeGrafter"/>
</dbReference>
<proteinExistence type="predicted"/>
<dbReference type="SUPFAM" id="SSF53254">
    <property type="entry name" value="Phosphoglycerate mutase-like"/>
    <property type="match status" value="1"/>
</dbReference>
<dbReference type="OMA" id="NWVDARL"/>
<evidence type="ECO:0000313" key="1">
    <source>
        <dbReference type="EMBL" id="KAA8897155.1"/>
    </source>
</evidence>
<evidence type="ECO:0000313" key="2">
    <source>
        <dbReference type="Proteomes" id="UP000449547"/>
    </source>
</evidence>
<dbReference type="InterPro" id="IPR013078">
    <property type="entry name" value="His_Pase_superF_clade-1"/>
</dbReference>
<dbReference type="Gene3D" id="3.40.50.1240">
    <property type="entry name" value="Phosphoglycerate mutase-like"/>
    <property type="match status" value="1"/>
</dbReference>
<accession>A0A642UDH8</accession>
<name>A0A642UDH8_DIURU</name>
<reference evidence="1 2" key="1">
    <citation type="submission" date="2019-07" db="EMBL/GenBank/DDBJ databases">
        <title>Genome assembly of two rare yeast pathogens: Diutina rugosa and Trichomonascus ciferrii.</title>
        <authorList>
            <person name="Mixao V."/>
            <person name="Saus E."/>
            <person name="Hansen A."/>
            <person name="Lass-Flor C."/>
            <person name="Gabaldon T."/>
        </authorList>
    </citation>
    <scope>NUCLEOTIDE SEQUENCE [LARGE SCALE GENOMIC DNA]</scope>
    <source>
        <strain evidence="1 2">CBS 613</strain>
    </source>
</reference>
<keyword evidence="2" id="KW-1185">Reference proteome</keyword>
<dbReference type="Pfam" id="PF00300">
    <property type="entry name" value="His_Phos_1"/>
    <property type="match status" value="1"/>
</dbReference>
<dbReference type="PANTHER" id="PTHR48100">
    <property type="entry name" value="BROAD-SPECIFICITY PHOSPHATASE YOR283W-RELATED"/>
    <property type="match status" value="1"/>
</dbReference>
<protein>
    <recommendedName>
        <fullName evidence="3">Phosphomutase</fullName>
    </recommendedName>
</protein>
<organism evidence="1 2">
    <name type="scientific">Diutina rugosa</name>
    <name type="common">Yeast</name>
    <name type="synonym">Candida rugosa</name>
    <dbReference type="NCBI Taxonomy" id="5481"/>
    <lineage>
        <taxon>Eukaryota</taxon>
        <taxon>Fungi</taxon>
        <taxon>Dikarya</taxon>
        <taxon>Ascomycota</taxon>
        <taxon>Saccharomycotina</taxon>
        <taxon>Pichiomycetes</taxon>
        <taxon>Debaryomycetaceae</taxon>
        <taxon>Diutina</taxon>
    </lineage>
</organism>
<sequence>MKSQPTALDVLDSRFKREDIEAFSQLKDQYVSSRPHHWQFEVVPGQFRQSDTATDDTQFNYLTSQMGVQTSWPEVLDTLDKLNKEADEDTVYKVLYLARHGQGYHNKAHLHFGDDAWNETWSKLDGDGQWTWGPDPELTELGQAQARDNRDGWKQVIDAVGTRVVPHKFYSSPLRRSADTLVLTWGDLVDFHEAKPQIREGLREQMGVHTCDKRSPRAVIAAKYTPQGFEIEPGFAEEDIYYKDDYRETIAEQAVRMYGAFNQIFDETRRSESIVAVTTHSGAIRTQLLLLGHRQFAVGTGGSIPVFVKATRVTPARF</sequence>
<dbReference type="Proteomes" id="UP000449547">
    <property type="component" value="Unassembled WGS sequence"/>
</dbReference>
<evidence type="ECO:0008006" key="3">
    <source>
        <dbReference type="Google" id="ProtNLM"/>
    </source>
</evidence>
<dbReference type="GO" id="GO:0005737">
    <property type="term" value="C:cytoplasm"/>
    <property type="evidence" value="ECO:0007669"/>
    <property type="project" value="TreeGrafter"/>
</dbReference>
<dbReference type="SMART" id="SM00855">
    <property type="entry name" value="PGAM"/>
    <property type="match status" value="1"/>
</dbReference>
<dbReference type="InterPro" id="IPR029033">
    <property type="entry name" value="His_PPase_superfam"/>
</dbReference>
<dbReference type="GeneID" id="54784039"/>
<dbReference type="InterPro" id="IPR050275">
    <property type="entry name" value="PGM_Phosphatase"/>
</dbReference>
<dbReference type="AlphaFoldDB" id="A0A642UDH8"/>
<gene>
    <name evidence="1" type="ORF">DIURU_005388</name>
</gene>
<dbReference type="VEuPathDB" id="FungiDB:DIURU_005388"/>